<dbReference type="Gene3D" id="1.10.1420.10">
    <property type="match status" value="2"/>
</dbReference>
<dbReference type="Gene3D" id="3.30.420.110">
    <property type="entry name" value="MutS, connector domain"/>
    <property type="match status" value="1"/>
</dbReference>
<dbReference type="Pfam" id="PF01624">
    <property type="entry name" value="MutS_I"/>
    <property type="match status" value="1"/>
</dbReference>
<organism evidence="15 16">
    <name type="scientific">Oryctolagus cuniculus</name>
    <name type="common">Rabbit</name>
    <dbReference type="NCBI Taxonomy" id="9986"/>
    <lineage>
        <taxon>Eukaryota</taxon>
        <taxon>Metazoa</taxon>
        <taxon>Chordata</taxon>
        <taxon>Craniata</taxon>
        <taxon>Vertebrata</taxon>
        <taxon>Euteleostomi</taxon>
        <taxon>Mammalia</taxon>
        <taxon>Eutheria</taxon>
        <taxon>Euarchontoglires</taxon>
        <taxon>Glires</taxon>
        <taxon>Lagomorpha</taxon>
        <taxon>Leporidae</taxon>
        <taxon>Oryctolagus</taxon>
    </lineage>
</organism>
<dbReference type="SMR" id="G1TCM7"/>
<dbReference type="HOGENOM" id="CLU_002472_0_1_1"/>
<dbReference type="GO" id="GO:0006298">
    <property type="term" value="P:mismatch repair"/>
    <property type="evidence" value="ECO:0007669"/>
    <property type="project" value="Ensembl"/>
</dbReference>
<evidence type="ECO:0000256" key="2">
    <source>
        <dbReference type="ARBA" id="ARBA00022151"/>
    </source>
</evidence>
<dbReference type="Pfam" id="PF00488">
    <property type="entry name" value="MutS_V"/>
    <property type="match status" value="1"/>
</dbReference>
<dbReference type="AlphaFoldDB" id="G1TCM7"/>
<feature type="compositionally biased region" description="Polar residues" evidence="13">
    <location>
        <begin position="123"/>
        <end position="133"/>
    </location>
</feature>
<dbReference type="SMART" id="SM00533">
    <property type="entry name" value="MUTSd"/>
    <property type="match status" value="1"/>
</dbReference>
<evidence type="ECO:0000256" key="10">
    <source>
        <dbReference type="ARBA" id="ARBA00066229"/>
    </source>
</evidence>
<dbReference type="FunFam" id="3.40.1170.10:FF:000004">
    <property type="entry name" value="DNA mismatch repair protein"/>
    <property type="match status" value="1"/>
</dbReference>
<dbReference type="SUPFAM" id="SSF48334">
    <property type="entry name" value="DNA repair protein MutS, domain III"/>
    <property type="match status" value="1"/>
</dbReference>
<evidence type="ECO:0000256" key="11">
    <source>
        <dbReference type="ARBA" id="ARBA00073774"/>
    </source>
</evidence>
<dbReference type="InterPro" id="IPR007695">
    <property type="entry name" value="DNA_mismatch_repair_MutS-lik_N"/>
</dbReference>
<dbReference type="InterPro" id="IPR036678">
    <property type="entry name" value="MutS_con_dom_sf"/>
</dbReference>
<dbReference type="EMBL" id="AAGW02043153">
    <property type="status" value="NOT_ANNOTATED_CDS"/>
    <property type="molecule type" value="Genomic_DNA"/>
</dbReference>
<dbReference type="Ensembl" id="ENSOCUT00000016927.4">
    <property type="protein sequence ID" value="ENSOCUP00000014543.4"/>
    <property type="gene ID" value="ENSOCUG00000016921.4"/>
</dbReference>
<dbReference type="GO" id="GO:0006312">
    <property type="term" value="P:mitotic recombination"/>
    <property type="evidence" value="ECO:0007669"/>
    <property type="project" value="TreeGrafter"/>
</dbReference>
<keyword evidence="5" id="KW-0227">DNA damage</keyword>
<evidence type="ECO:0000259" key="14">
    <source>
        <dbReference type="PROSITE" id="PS00486"/>
    </source>
</evidence>
<feature type="domain" description="DNA mismatch repair proteins mutS family" evidence="14">
    <location>
        <begin position="858"/>
        <end position="874"/>
    </location>
</feature>
<evidence type="ECO:0000256" key="9">
    <source>
        <dbReference type="ARBA" id="ARBA00059749"/>
    </source>
</evidence>
<reference evidence="15" key="2">
    <citation type="submission" date="2025-08" db="UniProtKB">
        <authorList>
            <consortium name="Ensembl"/>
        </authorList>
    </citation>
    <scope>IDENTIFICATION</scope>
    <source>
        <strain evidence="15">Thorbecke</strain>
    </source>
</reference>
<sequence>MTHPFPLSPMQAAEASSKKRSQEPEGPVSKKARPVGEQEGGSGSEPKQCLSSGLVLKSLEKLRKFCCDSAPPQTRVQTERLRGGCAVLPKCTDYDDLDLLRARNAAASEDSGSQARQKDKTFSDLSSFGSSQASHEDGQQACESKPLNKRSKSVYTPLELQFLEVKRQHQDAVLCVECGYKYRFFGEDAEIAARELNIYCHLDHNFLTASIPTHRLFVHVRRLVAKGYKVGVVKQTETAALKAVGDNKSSLFSRKLTALYTKSTLIGEDVNPLIKLDGAMNVDEIMTDASSNYLLCICENKEKAKDKKKGSIFIGVVGVQPATGEVVYDSFQDSASRSELETRISALQPVELLLPSHLSEQTERLIHRATAVSVRDDRMRVERMEDVHFEYSHAFQMVTEFYAKDETQGSQSLSGILNLEKPVVCSLAAVIRYLKEFNLEKMLSKPENFKQLSSEVEFMTINGTTLRNLEILQNQTDMKTKGSLFWVLDHTKTSFGRRKLKKWVTQPLLKLRDINARLDAVSEVLHSESSVFGQIENHLNKLPDIERGLCSIYHKKCSTQEFFLIVKTLCHLKSEFQALVPAVNSQVHSDLLRTCALDIPELLRPAERYLQVLNEQAAKIGDKTELFKDLSDFPLIKKRKNEIQEVTEKIQVHLQEIRKILKNPSAQYVTVSGQEFMIEIKNSSLSCIPADWIKVGSTKAVSRFHSPFIVENYRRLNQLREQLALDCGAEWLGFLEPALQEERKIIIKNGRHPVIDVLLGEQDQYVPNSTNLSGDAERVMIITGPNMGGKSSYIKQVALIAVMAQIGSYVPAEEATLGIVDGIFTRMGAADNIYKGRSTFMEELTDTAEIIRQATPQSLVILDELGRGTSTHDGIAIAYATLEYFIRDVQSLTLFVTHYPPVCELEKHYSQQVGNYHMGFLVTEDESKQDPGGEEPVPDFVTFLYQITQGVAARSYGLNVAKLADVPGEVLRKAARKSQELEGLVNAKRKRLKYFTKVWTIHSAEDLRNWTAECEEEGL</sequence>
<dbReference type="GO" id="GO:0032302">
    <property type="term" value="C:MutSbeta complex"/>
    <property type="evidence" value="ECO:0007669"/>
    <property type="project" value="Ensembl"/>
</dbReference>
<proteinExistence type="inferred from homology"/>
<dbReference type="SUPFAM" id="SSF53150">
    <property type="entry name" value="DNA repair protein MutS, domain II"/>
    <property type="match status" value="1"/>
</dbReference>
<evidence type="ECO:0000256" key="3">
    <source>
        <dbReference type="ARBA" id="ARBA00022553"/>
    </source>
</evidence>
<dbReference type="GO" id="GO:0005524">
    <property type="term" value="F:ATP binding"/>
    <property type="evidence" value="ECO:0007669"/>
    <property type="project" value="UniProtKB-KW"/>
</dbReference>
<dbReference type="GO" id="GO:0032181">
    <property type="term" value="F:dinucleotide repeat insertion binding"/>
    <property type="evidence" value="ECO:0007669"/>
    <property type="project" value="Ensembl"/>
</dbReference>
<dbReference type="GO" id="GO:0016447">
    <property type="term" value="P:somatic recombination of immunoglobulin gene segments"/>
    <property type="evidence" value="ECO:0007669"/>
    <property type="project" value="TreeGrafter"/>
</dbReference>
<dbReference type="PROSITE" id="PS00486">
    <property type="entry name" value="DNA_MISMATCH_REPAIR_2"/>
    <property type="match status" value="1"/>
</dbReference>
<evidence type="ECO:0000313" key="16">
    <source>
        <dbReference type="Proteomes" id="UP000001811"/>
    </source>
</evidence>
<dbReference type="GeneTree" id="ENSGT00550000074949"/>
<dbReference type="PaxDb" id="9986-ENSOCUP00000014543"/>
<evidence type="ECO:0000256" key="4">
    <source>
        <dbReference type="ARBA" id="ARBA00022741"/>
    </source>
</evidence>
<feature type="region of interest" description="Disordered" evidence="13">
    <location>
        <begin position="106"/>
        <end position="148"/>
    </location>
</feature>
<comment type="similarity">
    <text evidence="1">Belongs to the DNA mismatch repair MutS family. MSH3 subfamily.</text>
</comment>
<dbReference type="PANTHER" id="PTHR11361:SF122">
    <property type="entry name" value="DNA MISMATCH REPAIR PROTEIN MSH3"/>
    <property type="match status" value="1"/>
</dbReference>
<dbReference type="InterPro" id="IPR017261">
    <property type="entry name" value="DNA_mismatch_repair_MutS/MSH"/>
</dbReference>
<keyword evidence="16" id="KW-1185">Reference proteome</keyword>
<dbReference type="SUPFAM" id="SSF55271">
    <property type="entry name" value="DNA repair protein MutS, domain I"/>
    <property type="match status" value="1"/>
</dbReference>
<dbReference type="InterPro" id="IPR007860">
    <property type="entry name" value="DNA_mmatch_repair_MutS_con_dom"/>
</dbReference>
<gene>
    <name evidence="15" type="primary">MSH3</name>
</gene>
<dbReference type="EMBL" id="AAGW02043151">
    <property type="status" value="NOT_ANNOTATED_CDS"/>
    <property type="molecule type" value="Genomic_DNA"/>
</dbReference>
<dbReference type="InParanoid" id="G1TCM7"/>
<reference evidence="15" key="3">
    <citation type="submission" date="2025-09" db="UniProtKB">
        <authorList>
            <consortium name="Ensembl"/>
        </authorList>
    </citation>
    <scope>IDENTIFICATION</scope>
    <source>
        <strain evidence="15">Thorbecke</strain>
    </source>
</reference>
<dbReference type="GO" id="GO:0003697">
    <property type="term" value="F:single-stranded DNA binding"/>
    <property type="evidence" value="ECO:0007669"/>
    <property type="project" value="Ensembl"/>
</dbReference>
<dbReference type="FunFam" id="3.30.420.110:FF:000005">
    <property type="entry name" value="DNA mismatch repair protein"/>
    <property type="match status" value="1"/>
</dbReference>
<dbReference type="GO" id="GO:0032142">
    <property type="term" value="F:single guanine insertion binding"/>
    <property type="evidence" value="ECO:0007669"/>
    <property type="project" value="Ensembl"/>
</dbReference>
<dbReference type="PANTHER" id="PTHR11361">
    <property type="entry name" value="DNA MISMATCH REPAIR PROTEIN MUTS FAMILY MEMBER"/>
    <property type="match status" value="1"/>
</dbReference>
<evidence type="ECO:0000256" key="12">
    <source>
        <dbReference type="SAM" id="Coils"/>
    </source>
</evidence>
<dbReference type="GO" id="GO:0045910">
    <property type="term" value="P:negative regulation of DNA recombination"/>
    <property type="evidence" value="ECO:0007669"/>
    <property type="project" value="Ensembl"/>
</dbReference>
<dbReference type="STRING" id="9986.ENSOCUP00000014543"/>
<dbReference type="Pfam" id="PF05192">
    <property type="entry name" value="MutS_III"/>
    <property type="match status" value="1"/>
</dbReference>
<dbReference type="InterPro" id="IPR007696">
    <property type="entry name" value="DNA_mismatch_repair_MutS_core"/>
</dbReference>
<evidence type="ECO:0000256" key="8">
    <source>
        <dbReference type="ARBA" id="ARBA00023204"/>
    </source>
</evidence>
<dbReference type="InterPro" id="IPR027417">
    <property type="entry name" value="P-loop_NTPase"/>
</dbReference>
<comment type="function">
    <text evidence="9">Component of the post-replicative DNA mismatch repair system (MMR). Heterodimerizes with MSH2 to form MutS beta which binds to DNA mismatches thereby initiating DNA repair. When bound, the MutS beta heterodimer bends the DNA helix and shields approximately 20 base pairs. MutS beta recognizes large insertion-deletion loops (IDL) up to 13 nucleotides long. After mismatch binding, forms a ternary complex with the MutL alpha heterodimer, which is thought to be responsible for directing the downstream MMR events, including strand discrimination, excision, and resynthesis.</text>
</comment>
<evidence type="ECO:0000256" key="5">
    <source>
        <dbReference type="ARBA" id="ARBA00022763"/>
    </source>
</evidence>
<dbReference type="PIRSF" id="PIRSF037677">
    <property type="entry name" value="DNA_mis_repair_Msh6"/>
    <property type="match status" value="1"/>
</dbReference>
<comment type="subunit">
    <text evidence="10">Component of the DNA mismatch repair (MMR) complex composed at least of MSH2, MSH3, MSH6, PMS1 and MLH1. Heterodimer consisting of MSH2-MSH3 (MutS beta). Forms a ternary complex with MutL alpha (MLH1-PMS1). Interacts with EXO1. Interacts with MCM9.</text>
</comment>
<reference evidence="15 16" key="1">
    <citation type="journal article" date="2011" name="Nature">
        <title>A high-resolution map of human evolutionary constraint using 29 mammals.</title>
        <authorList>
            <person name="Lindblad-Toh K."/>
            <person name="Garber M."/>
            <person name="Zuk O."/>
            <person name="Lin M.F."/>
            <person name="Parker B.J."/>
            <person name="Washietl S."/>
            <person name="Kheradpour P."/>
            <person name="Ernst J."/>
            <person name="Jordan G."/>
            <person name="Mauceli E."/>
            <person name="Ward L.D."/>
            <person name="Lowe C.B."/>
            <person name="Holloway A.K."/>
            <person name="Clamp M."/>
            <person name="Gnerre S."/>
            <person name="Alfoldi J."/>
            <person name="Beal K."/>
            <person name="Chang J."/>
            <person name="Clawson H."/>
            <person name="Cuff J."/>
            <person name="Di Palma F."/>
            <person name="Fitzgerald S."/>
            <person name="Flicek P."/>
            <person name="Guttman M."/>
            <person name="Hubisz M.J."/>
            <person name="Jaffe D.B."/>
            <person name="Jungreis I."/>
            <person name="Kent W.J."/>
            <person name="Kostka D."/>
            <person name="Lara M."/>
            <person name="Martins A.L."/>
            <person name="Massingham T."/>
            <person name="Moltke I."/>
            <person name="Raney B.J."/>
            <person name="Rasmussen M.D."/>
            <person name="Robinson J."/>
            <person name="Stark A."/>
            <person name="Vilella A.J."/>
            <person name="Wen J."/>
            <person name="Xie X."/>
            <person name="Zody M.C."/>
            <person name="Baldwin J."/>
            <person name="Bloom T."/>
            <person name="Chin C.W."/>
            <person name="Heiman D."/>
            <person name="Nicol R."/>
            <person name="Nusbaum C."/>
            <person name="Young S."/>
            <person name="Wilkinson J."/>
            <person name="Worley K.C."/>
            <person name="Kovar C.L."/>
            <person name="Muzny D.M."/>
            <person name="Gibbs R.A."/>
            <person name="Cree A."/>
            <person name="Dihn H.H."/>
            <person name="Fowler G."/>
            <person name="Jhangiani S."/>
            <person name="Joshi V."/>
            <person name="Lee S."/>
            <person name="Lewis L.R."/>
            <person name="Nazareth L.V."/>
            <person name="Okwuonu G."/>
            <person name="Santibanez J."/>
            <person name="Warren W.C."/>
            <person name="Mardis E.R."/>
            <person name="Weinstock G.M."/>
            <person name="Wilson R.K."/>
            <person name="Delehaunty K."/>
            <person name="Dooling D."/>
            <person name="Fronik C."/>
            <person name="Fulton L."/>
            <person name="Fulton B."/>
            <person name="Graves T."/>
            <person name="Minx P."/>
            <person name="Sodergren E."/>
            <person name="Birney E."/>
            <person name="Margulies E.H."/>
            <person name="Herrero J."/>
            <person name="Green E.D."/>
            <person name="Haussler D."/>
            <person name="Siepel A."/>
            <person name="Goldman N."/>
            <person name="Pollard K.S."/>
            <person name="Pedersen J.S."/>
            <person name="Lander E.S."/>
            <person name="Kellis M."/>
        </authorList>
    </citation>
    <scope>NUCLEOTIDE SEQUENCE [LARGE SCALE GENOMIC DNA]</scope>
    <source>
        <strain evidence="15 16">Thorbecke inbred</strain>
    </source>
</reference>
<dbReference type="SUPFAM" id="SSF52540">
    <property type="entry name" value="P-loop containing nucleoside triphosphate hydrolases"/>
    <property type="match status" value="1"/>
</dbReference>
<evidence type="ECO:0000256" key="7">
    <source>
        <dbReference type="ARBA" id="ARBA00023125"/>
    </source>
</evidence>
<keyword evidence="3" id="KW-0597">Phosphoprotein</keyword>
<evidence type="ECO:0000256" key="1">
    <source>
        <dbReference type="ARBA" id="ARBA00007094"/>
    </source>
</evidence>
<dbReference type="Gene3D" id="3.40.1170.10">
    <property type="entry name" value="DNA repair protein MutS, domain I"/>
    <property type="match status" value="1"/>
</dbReference>
<dbReference type="InterPro" id="IPR036187">
    <property type="entry name" value="DNA_mismatch_repair_MutS_sf"/>
</dbReference>
<dbReference type="Gene3D" id="3.40.50.300">
    <property type="entry name" value="P-loop containing nucleotide triphosphate hydrolases"/>
    <property type="match status" value="1"/>
</dbReference>
<dbReference type="Pfam" id="PF05188">
    <property type="entry name" value="MutS_II"/>
    <property type="match status" value="1"/>
</dbReference>
<dbReference type="EMBL" id="AAGW02043152">
    <property type="status" value="NOT_ANNOTATED_CDS"/>
    <property type="molecule type" value="Genomic_DNA"/>
</dbReference>
<dbReference type="FunFam" id="3.40.50.300:FF:000917">
    <property type="entry name" value="DNA mismatch repair protein"/>
    <property type="match status" value="1"/>
</dbReference>
<evidence type="ECO:0000256" key="13">
    <source>
        <dbReference type="SAM" id="MobiDB-lite"/>
    </source>
</evidence>
<keyword evidence="12" id="KW-0175">Coiled coil</keyword>
<dbReference type="Proteomes" id="UP000001811">
    <property type="component" value="Chromosome 11"/>
</dbReference>
<protein>
    <recommendedName>
        <fullName evidence="2 11">DNA mismatch repair protein MSH3</fullName>
    </recommendedName>
    <alternativeName>
        <fullName evidence="2 11">DNA mismatch repair protein MSH3</fullName>
    </alternativeName>
</protein>
<dbReference type="InterPro" id="IPR000432">
    <property type="entry name" value="DNA_mismatch_repair_MutS_C"/>
</dbReference>
<dbReference type="EMBL" id="AAGW02043154">
    <property type="status" value="NOT_ANNOTATED_CDS"/>
    <property type="molecule type" value="Genomic_DNA"/>
</dbReference>
<feature type="coiled-coil region" evidence="12">
    <location>
        <begin position="636"/>
        <end position="663"/>
    </location>
</feature>
<feature type="region of interest" description="Disordered" evidence="13">
    <location>
        <begin position="1"/>
        <end position="50"/>
    </location>
</feature>
<dbReference type="GO" id="GO:0140664">
    <property type="term" value="F:ATP-dependent DNA damage sensor activity"/>
    <property type="evidence" value="ECO:0007669"/>
    <property type="project" value="InterPro"/>
</dbReference>
<keyword evidence="6" id="KW-0067">ATP-binding</keyword>
<dbReference type="FunCoup" id="G1TCM7">
    <property type="interactions" value="590"/>
</dbReference>
<dbReference type="GO" id="GO:0043570">
    <property type="term" value="P:maintenance of DNA repeat elements"/>
    <property type="evidence" value="ECO:0007669"/>
    <property type="project" value="Ensembl"/>
</dbReference>
<keyword evidence="8" id="KW-0234">DNA repair</keyword>
<dbReference type="InterPro" id="IPR016151">
    <property type="entry name" value="DNA_mismatch_repair_MutS_N"/>
</dbReference>
<evidence type="ECO:0000313" key="15">
    <source>
        <dbReference type="Ensembl" id="ENSOCUP00000014543.4"/>
    </source>
</evidence>
<dbReference type="eggNOG" id="KOG0218">
    <property type="taxonomic scope" value="Eukaryota"/>
</dbReference>
<evidence type="ECO:0000256" key="6">
    <source>
        <dbReference type="ARBA" id="ARBA00022840"/>
    </source>
</evidence>
<keyword evidence="4" id="KW-0547">Nucleotide-binding</keyword>
<dbReference type="InterPro" id="IPR045076">
    <property type="entry name" value="MutS"/>
</dbReference>
<dbReference type="FunFam" id="1.10.1420.10:FF:000010">
    <property type="entry name" value="DNA mismatch repair protein"/>
    <property type="match status" value="1"/>
</dbReference>
<dbReference type="SMART" id="SM00534">
    <property type="entry name" value="MUTSac"/>
    <property type="match status" value="1"/>
</dbReference>
<dbReference type="FunFam" id="1.10.1420.10:FF:000004">
    <property type="entry name" value="DNA mismatch repair protein Msh3"/>
    <property type="match status" value="1"/>
</dbReference>
<dbReference type="GO" id="GO:0019899">
    <property type="term" value="F:enzyme binding"/>
    <property type="evidence" value="ECO:0007669"/>
    <property type="project" value="Ensembl"/>
</dbReference>
<keyword evidence="7" id="KW-0238">DNA-binding</keyword>
<name>G1TCM7_RABIT</name>
<dbReference type="Bgee" id="ENSOCUG00000016921">
    <property type="expression patterns" value="Expressed in liver and 15 other cell types or tissues"/>
</dbReference>
<accession>G1TCM7</accession>